<evidence type="ECO:0000313" key="2">
    <source>
        <dbReference type="EMBL" id="OJT07120.1"/>
    </source>
</evidence>
<name>A0A1M2VHQ3_TRAPU</name>
<keyword evidence="3" id="KW-1185">Reference proteome</keyword>
<evidence type="ECO:0000313" key="3">
    <source>
        <dbReference type="Proteomes" id="UP000184267"/>
    </source>
</evidence>
<accession>A0A1M2VHQ3</accession>
<evidence type="ECO:0000256" key="1">
    <source>
        <dbReference type="SAM" id="MobiDB-lite"/>
    </source>
</evidence>
<feature type="region of interest" description="Disordered" evidence="1">
    <location>
        <begin position="1"/>
        <end position="57"/>
    </location>
</feature>
<proteinExistence type="predicted"/>
<organism evidence="2 3">
    <name type="scientific">Trametes pubescens</name>
    <name type="common">White-rot fungus</name>
    <dbReference type="NCBI Taxonomy" id="154538"/>
    <lineage>
        <taxon>Eukaryota</taxon>
        <taxon>Fungi</taxon>
        <taxon>Dikarya</taxon>
        <taxon>Basidiomycota</taxon>
        <taxon>Agaricomycotina</taxon>
        <taxon>Agaricomycetes</taxon>
        <taxon>Polyporales</taxon>
        <taxon>Polyporaceae</taxon>
        <taxon>Trametes</taxon>
    </lineage>
</organism>
<sequence length="57" mass="6359">MQKYKYLLRNNIGPTTAHSRDVRPGDDDVLLNLRDGRARAQNPPASSARPLQDRAGD</sequence>
<dbReference type="Proteomes" id="UP000184267">
    <property type="component" value="Unassembled WGS sequence"/>
</dbReference>
<gene>
    <name evidence="2" type="ORF">TRAPUB_2054</name>
</gene>
<dbReference type="EMBL" id="MNAD01001224">
    <property type="protein sequence ID" value="OJT07120.1"/>
    <property type="molecule type" value="Genomic_DNA"/>
</dbReference>
<dbReference type="AlphaFoldDB" id="A0A1M2VHQ3"/>
<reference evidence="2 3" key="1">
    <citation type="submission" date="2016-10" db="EMBL/GenBank/DDBJ databases">
        <title>Genome sequence of the basidiomycete white-rot fungus Trametes pubescens.</title>
        <authorList>
            <person name="Makela M.R."/>
            <person name="Granchi Z."/>
            <person name="Peng M."/>
            <person name="De Vries R.P."/>
            <person name="Grigoriev I."/>
            <person name="Riley R."/>
            <person name="Hilden K."/>
        </authorList>
    </citation>
    <scope>NUCLEOTIDE SEQUENCE [LARGE SCALE GENOMIC DNA]</scope>
    <source>
        <strain evidence="2 3">FBCC735</strain>
    </source>
</reference>
<protein>
    <submittedName>
        <fullName evidence="2">Uncharacterized protein</fullName>
    </submittedName>
</protein>
<comment type="caution">
    <text evidence="2">The sequence shown here is derived from an EMBL/GenBank/DDBJ whole genome shotgun (WGS) entry which is preliminary data.</text>
</comment>